<evidence type="ECO:0000256" key="11">
    <source>
        <dbReference type="ARBA" id="ARBA00022840"/>
    </source>
</evidence>
<keyword evidence="12 15" id="KW-1133">Transmembrane helix</keyword>
<dbReference type="InterPro" id="IPR050980">
    <property type="entry name" value="2C_sensor_his_kinase"/>
</dbReference>
<evidence type="ECO:0000256" key="1">
    <source>
        <dbReference type="ARBA" id="ARBA00000085"/>
    </source>
</evidence>
<dbReference type="Gene3D" id="1.10.287.130">
    <property type="match status" value="1"/>
</dbReference>
<dbReference type="Pfam" id="PF02518">
    <property type="entry name" value="HATPase_c"/>
    <property type="match status" value="1"/>
</dbReference>
<dbReference type="PROSITE" id="PS50885">
    <property type="entry name" value="HAMP"/>
    <property type="match status" value="1"/>
</dbReference>
<dbReference type="InterPro" id="IPR036097">
    <property type="entry name" value="HisK_dim/P_sf"/>
</dbReference>
<dbReference type="InterPro" id="IPR003661">
    <property type="entry name" value="HisK_dim/P_dom"/>
</dbReference>
<evidence type="ECO:0000256" key="13">
    <source>
        <dbReference type="ARBA" id="ARBA00023012"/>
    </source>
</evidence>
<proteinExistence type="predicted"/>
<organism evidence="18 19">
    <name type="scientific">Sphingomonas agrestis</name>
    <dbReference type="NCBI Taxonomy" id="3080540"/>
    <lineage>
        <taxon>Bacteria</taxon>
        <taxon>Pseudomonadati</taxon>
        <taxon>Pseudomonadota</taxon>
        <taxon>Alphaproteobacteria</taxon>
        <taxon>Sphingomonadales</taxon>
        <taxon>Sphingomonadaceae</taxon>
        <taxon>Sphingomonas</taxon>
    </lineage>
</organism>
<dbReference type="GO" id="GO:0005524">
    <property type="term" value="F:ATP binding"/>
    <property type="evidence" value="ECO:0007669"/>
    <property type="project" value="UniProtKB-KW"/>
</dbReference>
<dbReference type="Proteomes" id="UP001273531">
    <property type="component" value="Unassembled WGS sequence"/>
</dbReference>
<dbReference type="PRINTS" id="PR00344">
    <property type="entry name" value="BCTRLSENSOR"/>
</dbReference>
<evidence type="ECO:0000259" key="16">
    <source>
        <dbReference type="PROSITE" id="PS50109"/>
    </source>
</evidence>
<evidence type="ECO:0000256" key="8">
    <source>
        <dbReference type="ARBA" id="ARBA00022692"/>
    </source>
</evidence>
<keyword evidence="4" id="KW-1003">Cell membrane</keyword>
<protein>
    <recommendedName>
        <fullName evidence="3">histidine kinase</fullName>
        <ecNumber evidence="3">2.7.13.3</ecNumber>
    </recommendedName>
</protein>
<feature type="domain" description="HAMP" evidence="17">
    <location>
        <begin position="187"/>
        <end position="239"/>
    </location>
</feature>
<dbReference type="SUPFAM" id="SSF47384">
    <property type="entry name" value="Homodimeric domain of signal transducing histidine kinase"/>
    <property type="match status" value="1"/>
</dbReference>
<keyword evidence="6" id="KW-0597">Phosphoprotein</keyword>
<dbReference type="PANTHER" id="PTHR44936:SF5">
    <property type="entry name" value="SENSOR HISTIDINE KINASE ENVZ"/>
    <property type="match status" value="1"/>
</dbReference>
<dbReference type="SMART" id="SM00387">
    <property type="entry name" value="HATPase_c"/>
    <property type="match status" value="1"/>
</dbReference>
<reference evidence="18 19" key="1">
    <citation type="submission" date="2023-10" db="EMBL/GenBank/DDBJ databases">
        <title>Sphingomonas sp. HF-S4 16S ribosomal RNA gene Genome sequencing and assembly.</title>
        <authorList>
            <person name="Lee H."/>
        </authorList>
    </citation>
    <scope>NUCLEOTIDE SEQUENCE [LARGE SCALE GENOMIC DNA]</scope>
    <source>
        <strain evidence="18 19">HF-S4</strain>
    </source>
</reference>
<evidence type="ECO:0000256" key="9">
    <source>
        <dbReference type="ARBA" id="ARBA00022741"/>
    </source>
</evidence>
<evidence type="ECO:0000256" key="12">
    <source>
        <dbReference type="ARBA" id="ARBA00022989"/>
    </source>
</evidence>
<evidence type="ECO:0000256" key="5">
    <source>
        <dbReference type="ARBA" id="ARBA00022519"/>
    </source>
</evidence>
<keyword evidence="7" id="KW-0808">Transferase</keyword>
<feature type="transmembrane region" description="Helical" evidence="15">
    <location>
        <begin position="12"/>
        <end position="38"/>
    </location>
</feature>
<dbReference type="InterPro" id="IPR003594">
    <property type="entry name" value="HATPase_dom"/>
</dbReference>
<keyword evidence="9" id="KW-0547">Nucleotide-binding</keyword>
<name>A0ABU3Y9N1_9SPHN</name>
<dbReference type="SUPFAM" id="SSF55874">
    <property type="entry name" value="ATPase domain of HSP90 chaperone/DNA topoisomerase II/histidine kinase"/>
    <property type="match status" value="1"/>
</dbReference>
<evidence type="ECO:0000256" key="3">
    <source>
        <dbReference type="ARBA" id="ARBA00012438"/>
    </source>
</evidence>
<dbReference type="SMART" id="SM00304">
    <property type="entry name" value="HAMP"/>
    <property type="match status" value="1"/>
</dbReference>
<dbReference type="CDD" id="cd00082">
    <property type="entry name" value="HisKA"/>
    <property type="match status" value="1"/>
</dbReference>
<evidence type="ECO:0000256" key="6">
    <source>
        <dbReference type="ARBA" id="ARBA00022553"/>
    </source>
</evidence>
<dbReference type="CDD" id="cd06225">
    <property type="entry name" value="HAMP"/>
    <property type="match status" value="1"/>
</dbReference>
<dbReference type="PROSITE" id="PS50109">
    <property type="entry name" value="HIS_KIN"/>
    <property type="match status" value="1"/>
</dbReference>
<dbReference type="EC" id="2.7.13.3" evidence="3"/>
<comment type="caution">
    <text evidence="18">The sequence shown here is derived from an EMBL/GenBank/DDBJ whole genome shotgun (WGS) entry which is preliminary data.</text>
</comment>
<dbReference type="RefSeq" id="WP_317227188.1">
    <property type="nucleotide sequence ID" value="NZ_JAWJEJ010000001.1"/>
</dbReference>
<keyword evidence="19" id="KW-1185">Reference proteome</keyword>
<accession>A0ABU3Y9N1</accession>
<dbReference type="InterPro" id="IPR003660">
    <property type="entry name" value="HAMP_dom"/>
</dbReference>
<evidence type="ECO:0000256" key="2">
    <source>
        <dbReference type="ARBA" id="ARBA00004429"/>
    </source>
</evidence>
<evidence type="ECO:0000256" key="10">
    <source>
        <dbReference type="ARBA" id="ARBA00022777"/>
    </source>
</evidence>
<comment type="subcellular location">
    <subcellularLocation>
        <location evidence="2">Cell inner membrane</location>
        <topology evidence="2">Multi-pass membrane protein</topology>
    </subcellularLocation>
</comment>
<evidence type="ECO:0000256" key="14">
    <source>
        <dbReference type="ARBA" id="ARBA00023136"/>
    </source>
</evidence>
<dbReference type="EMBL" id="JAWJEJ010000001">
    <property type="protein sequence ID" value="MDV3458074.1"/>
    <property type="molecule type" value="Genomic_DNA"/>
</dbReference>
<keyword evidence="5" id="KW-0997">Cell inner membrane</keyword>
<evidence type="ECO:0000256" key="7">
    <source>
        <dbReference type="ARBA" id="ARBA00022679"/>
    </source>
</evidence>
<evidence type="ECO:0000259" key="17">
    <source>
        <dbReference type="PROSITE" id="PS50885"/>
    </source>
</evidence>
<feature type="domain" description="Histidine kinase" evidence="16">
    <location>
        <begin position="247"/>
        <end position="443"/>
    </location>
</feature>
<keyword evidence="8 15" id="KW-0812">Transmembrane</keyword>
<keyword evidence="10" id="KW-0418">Kinase</keyword>
<evidence type="ECO:0000256" key="4">
    <source>
        <dbReference type="ARBA" id="ARBA00022475"/>
    </source>
</evidence>
<dbReference type="InterPro" id="IPR036890">
    <property type="entry name" value="HATPase_C_sf"/>
</dbReference>
<sequence>MRDAGGAARWPLFPRIFVLMLVCVAVVQLLNLGLLIAVQAPTAKVYTVGQIVQTLREGRDSAGELEVARVAKVHSPPWNPRGERIAAALATALGTPAQMVEISFPTPFLQRERIYERGSAPRPAPVSPAVARDVVISGEFSAAWRQPDGQWLRVEPVAGFEPWRWFVLLWLICSAVAVAPFAWAMAHRFSKPIRGFAAAAERLGRDPRAPPLQYEGPSEIAEAAAAFNTMQARLNRYVDDRTTVISAVAHDLRTPLMRLGLRLEEAPDALRQACEGDIRDMQGLVSTALAYVRETNDSPVRRALDLRSLAETVVDDLADRGEAVTLAPGEPVVLNANPAAVKAMVSNLVMNAVKYAGGAEVSLAQIDGDAVLEVRDSGPGIAPADLDHVFEPFFRAERSRNRDTGGIGLGLPSARAVARAHGGDVQLVNRAEGGILATITLPI</sequence>
<comment type="catalytic activity">
    <reaction evidence="1">
        <text>ATP + protein L-histidine = ADP + protein N-phospho-L-histidine.</text>
        <dbReference type="EC" id="2.7.13.3"/>
    </reaction>
</comment>
<dbReference type="Gene3D" id="3.30.565.10">
    <property type="entry name" value="Histidine kinase-like ATPase, C-terminal domain"/>
    <property type="match status" value="1"/>
</dbReference>
<evidence type="ECO:0000313" key="19">
    <source>
        <dbReference type="Proteomes" id="UP001273531"/>
    </source>
</evidence>
<keyword evidence="13" id="KW-0902">Two-component regulatory system</keyword>
<keyword evidence="14 15" id="KW-0472">Membrane</keyword>
<evidence type="ECO:0000313" key="18">
    <source>
        <dbReference type="EMBL" id="MDV3458074.1"/>
    </source>
</evidence>
<feature type="transmembrane region" description="Helical" evidence="15">
    <location>
        <begin position="165"/>
        <end position="186"/>
    </location>
</feature>
<dbReference type="Pfam" id="PF00672">
    <property type="entry name" value="HAMP"/>
    <property type="match status" value="1"/>
</dbReference>
<evidence type="ECO:0000256" key="15">
    <source>
        <dbReference type="SAM" id="Phobius"/>
    </source>
</evidence>
<dbReference type="InterPro" id="IPR005467">
    <property type="entry name" value="His_kinase_dom"/>
</dbReference>
<dbReference type="PANTHER" id="PTHR44936">
    <property type="entry name" value="SENSOR PROTEIN CREC"/>
    <property type="match status" value="1"/>
</dbReference>
<dbReference type="InterPro" id="IPR004358">
    <property type="entry name" value="Sig_transdc_His_kin-like_C"/>
</dbReference>
<gene>
    <name evidence="18" type="ORF">RZN05_13845</name>
</gene>
<dbReference type="CDD" id="cd00075">
    <property type="entry name" value="HATPase"/>
    <property type="match status" value="1"/>
</dbReference>
<keyword evidence="11 18" id="KW-0067">ATP-binding</keyword>